<dbReference type="CDD" id="cd13536">
    <property type="entry name" value="PBP2_EcModA"/>
    <property type="match status" value="1"/>
</dbReference>
<evidence type="ECO:0000256" key="5">
    <source>
        <dbReference type="ARBA" id="ARBA00022723"/>
    </source>
</evidence>
<dbReference type="Pfam" id="PF13531">
    <property type="entry name" value="SBP_bac_11"/>
    <property type="match status" value="1"/>
</dbReference>
<keyword evidence="6 14" id="KW-0732">Signal</keyword>
<reference evidence="15 16" key="2">
    <citation type="journal article" date="2011" name="J. Bacteriol.">
        <title>Genomes of three methylotrophs from a single niche uncover genetic and metabolic divergence of Methylophilaceae.</title>
        <authorList>
            <person name="Lapidus A."/>
            <person name="Clum A."/>
            <person name="Labutti K."/>
            <person name="Kaluzhnaya M.G."/>
            <person name="Lim S."/>
            <person name="Beck D.A."/>
            <person name="Glavina Del Rio T."/>
            <person name="Nolan M."/>
            <person name="Mavromatis K."/>
            <person name="Huntemann M."/>
            <person name="Lucas S."/>
            <person name="Lidstrom M.E."/>
            <person name="Ivanova N."/>
            <person name="Chistoserdova L."/>
        </authorList>
    </citation>
    <scope>NUCLEOTIDE SEQUENCE [LARGE SCALE GENOMIC DNA]</scope>
    <source>
        <strain evidence="15 16">301</strain>
    </source>
</reference>
<evidence type="ECO:0000256" key="11">
    <source>
        <dbReference type="ARBA" id="ARBA00073171"/>
    </source>
</evidence>
<keyword evidence="4" id="KW-1003">Cell membrane</keyword>
<dbReference type="SUPFAM" id="SSF53850">
    <property type="entry name" value="Periplasmic binding protein-like II"/>
    <property type="match status" value="1"/>
</dbReference>
<dbReference type="STRING" id="666681.M301_1866"/>
<evidence type="ECO:0000313" key="16">
    <source>
        <dbReference type="Proteomes" id="UP000000383"/>
    </source>
</evidence>
<evidence type="ECO:0000256" key="12">
    <source>
        <dbReference type="ARBA" id="ARBA00078141"/>
    </source>
</evidence>
<evidence type="ECO:0000256" key="14">
    <source>
        <dbReference type="SAM" id="SignalP"/>
    </source>
</evidence>
<name>D7DJK3_METV0</name>
<dbReference type="HOGENOM" id="CLU_065520_3_0_4"/>
<evidence type="ECO:0000256" key="1">
    <source>
        <dbReference type="ARBA" id="ARBA00004236"/>
    </source>
</evidence>
<dbReference type="PANTHER" id="PTHR30632">
    <property type="entry name" value="MOLYBDATE-BINDING PERIPLASMIC PROTEIN"/>
    <property type="match status" value="1"/>
</dbReference>
<dbReference type="NCBIfam" id="TIGR01256">
    <property type="entry name" value="modA"/>
    <property type="match status" value="1"/>
</dbReference>
<dbReference type="GO" id="GO:0015689">
    <property type="term" value="P:molybdate ion transport"/>
    <property type="evidence" value="ECO:0007669"/>
    <property type="project" value="InterPro"/>
</dbReference>
<evidence type="ECO:0000256" key="13">
    <source>
        <dbReference type="PIRSR" id="PIRSR004846-1"/>
    </source>
</evidence>
<dbReference type="EMBL" id="CP002056">
    <property type="protein sequence ID" value="ADI30238.1"/>
    <property type="molecule type" value="Genomic_DNA"/>
</dbReference>
<proteinExistence type="inferred from homology"/>
<dbReference type="KEGG" id="meh:M301_1866"/>
<evidence type="ECO:0000256" key="3">
    <source>
        <dbReference type="ARBA" id="ARBA00022448"/>
    </source>
</evidence>
<sequence length="255" mass="27843" precursor="true">MIKNSYIKLILSAMLMLMSIASNAQDKVTIFAAASLTNAITDIAAQYEKEQAVQIQTSFASSSTLAKQIEKGAPADIFISADTKWMSYLQDKTLLKADSRVNLLGNQLVLIAPKNKAFKVEMDKSFNIAGAFSGKLCTGELESVPVGIYAKQSLKNLNWWDTVKMRIVGTQDVRAALVFVERGECDAGIVYATDAKVSNKVEVLSAFPDTSHDLIVYPLALVKTASPAATGFYDYLKSEKAKAIFIKYGFTINLL</sequence>
<keyword evidence="8" id="KW-0826">Tungsten</keyword>
<keyword evidence="3" id="KW-0813">Transport</keyword>
<feature type="binding site" evidence="13">
    <location>
        <position position="62"/>
    </location>
    <ligand>
        <name>molybdate</name>
        <dbReference type="ChEBI" id="CHEBI:36264"/>
    </ligand>
</feature>
<gene>
    <name evidence="15" type="ordered locus">M301_1866</name>
</gene>
<feature type="chain" id="PRO_5003094493" description="Molybdate-binding protein ModA" evidence="14">
    <location>
        <begin position="25"/>
        <end position="255"/>
    </location>
</feature>
<dbReference type="RefSeq" id="WP_013148550.1">
    <property type="nucleotide sequence ID" value="NC_014207.1"/>
</dbReference>
<evidence type="ECO:0000313" key="15">
    <source>
        <dbReference type="EMBL" id="ADI30238.1"/>
    </source>
</evidence>
<dbReference type="OrthoDB" id="9785015at2"/>
<feature type="signal peptide" evidence="14">
    <location>
        <begin position="1"/>
        <end position="24"/>
    </location>
</feature>
<keyword evidence="13" id="KW-0500">Molybdenum</keyword>
<feature type="binding site" evidence="13">
    <location>
        <position position="173"/>
    </location>
    <ligand>
        <name>molybdate</name>
        <dbReference type="ChEBI" id="CHEBI:36264"/>
    </ligand>
</feature>
<dbReference type="NCBIfam" id="NF007958">
    <property type="entry name" value="PRK10677.1"/>
    <property type="match status" value="1"/>
</dbReference>
<comment type="function">
    <text evidence="9">Involved in the transport of molybdenum into the cell. Part of the binding-protein-dependent transport system ModABCD.</text>
</comment>
<dbReference type="InterPro" id="IPR050682">
    <property type="entry name" value="ModA/WtpA"/>
</dbReference>
<dbReference type="PIRSF" id="PIRSF004846">
    <property type="entry name" value="ModA"/>
    <property type="match status" value="1"/>
</dbReference>
<dbReference type="GO" id="GO:0030288">
    <property type="term" value="C:outer membrane-bounded periplasmic space"/>
    <property type="evidence" value="ECO:0007669"/>
    <property type="project" value="TreeGrafter"/>
</dbReference>
<organism evidence="15 16">
    <name type="scientific">Methylotenera versatilis (strain 301)</name>
    <dbReference type="NCBI Taxonomy" id="666681"/>
    <lineage>
        <taxon>Bacteria</taxon>
        <taxon>Pseudomonadati</taxon>
        <taxon>Pseudomonadota</taxon>
        <taxon>Betaproteobacteria</taxon>
        <taxon>Nitrosomonadales</taxon>
        <taxon>Methylophilaceae</taxon>
        <taxon>Methylotenera</taxon>
    </lineage>
</organism>
<feature type="binding site" evidence="13">
    <location>
        <position position="35"/>
    </location>
    <ligand>
        <name>molybdate</name>
        <dbReference type="ChEBI" id="CHEBI:36264"/>
    </ligand>
</feature>
<evidence type="ECO:0000256" key="8">
    <source>
        <dbReference type="ARBA" id="ARBA00023245"/>
    </source>
</evidence>
<feature type="binding site" evidence="13">
    <location>
        <position position="191"/>
    </location>
    <ligand>
        <name>molybdate</name>
        <dbReference type="ChEBI" id="CHEBI:36264"/>
    </ligand>
</feature>
<dbReference type="InterPro" id="IPR005950">
    <property type="entry name" value="ModA"/>
</dbReference>
<dbReference type="eggNOG" id="COG0725">
    <property type="taxonomic scope" value="Bacteria"/>
</dbReference>
<evidence type="ECO:0000256" key="7">
    <source>
        <dbReference type="ARBA" id="ARBA00023136"/>
    </source>
</evidence>
<comment type="subunit">
    <text evidence="10">The complex is composed of two ATP-binding proteins (ModC), two transmembrane proteins (ModB) and a solute-binding protein (ModA).</text>
</comment>
<keyword evidence="7" id="KW-0472">Membrane</keyword>
<comment type="subcellular location">
    <subcellularLocation>
        <location evidence="1">Cell membrane</location>
    </subcellularLocation>
</comment>
<dbReference type="GO" id="GO:0030973">
    <property type="term" value="F:molybdate ion binding"/>
    <property type="evidence" value="ECO:0007669"/>
    <property type="project" value="TreeGrafter"/>
</dbReference>
<evidence type="ECO:0000256" key="9">
    <source>
        <dbReference type="ARBA" id="ARBA00056002"/>
    </source>
</evidence>
<reference evidence="16" key="1">
    <citation type="submission" date="2010-05" db="EMBL/GenBank/DDBJ databases">
        <title>Complete sequence of Methylotenera sp. 301.</title>
        <authorList>
            <person name="Lucas S."/>
            <person name="Copeland A."/>
            <person name="Lapidus A."/>
            <person name="Cheng J.-F."/>
            <person name="Bruce D."/>
            <person name="Goodwin L."/>
            <person name="Pitluck S."/>
            <person name="Clum A."/>
            <person name="Land M."/>
            <person name="Hauser L."/>
            <person name="Kyrpides N."/>
            <person name="Ivanova N."/>
            <person name="Chistoservova L."/>
            <person name="Kalyuzhnaya M."/>
            <person name="Woyke T."/>
        </authorList>
    </citation>
    <scope>NUCLEOTIDE SEQUENCE [LARGE SCALE GENOMIC DNA]</scope>
    <source>
        <strain evidence="16">301</strain>
    </source>
</reference>
<accession>D7DJK3</accession>
<evidence type="ECO:0000256" key="6">
    <source>
        <dbReference type="ARBA" id="ARBA00022729"/>
    </source>
</evidence>
<protein>
    <recommendedName>
        <fullName evidence="11">Molybdate-binding protein ModA</fullName>
    </recommendedName>
    <alternativeName>
        <fullName evidence="12">Molybdate/tungstate-binding protein ModA</fullName>
    </alternativeName>
</protein>
<dbReference type="Gene3D" id="3.40.190.10">
    <property type="entry name" value="Periplasmic binding protein-like II"/>
    <property type="match status" value="2"/>
</dbReference>
<evidence type="ECO:0000256" key="2">
    <source>
        <dbReference type="ARBA" id="ARBA00009175"/>
    </source>
</evidence>
<dbReference type="Proteomes" id="UP000000383">
    <property type="component" value="Chromosome"/>
</dbReference>
<dbReference type="FunFam" id="3.40.190.10:FF:000030">
    <property type="entry name" value="Molybdate ABC transporter substrate-binding protein"/>
    <property type="match status" value="1"/>
</dbReference>
<dbReference type="PANTHER" id="PTHR30632:SF17">
    <property type="entry name" value="MOLYBDATE-BINDING PROTEIN MODA"/>
    <property type="match status" value="1"/>
</dbReference>
<keyword evidence="16" id="KW-1185">Reference proteome</keyword>
<keyword evidence="5 13" id="KW-0479">Metal-binding</keyword>
<evidence type="ECO:0000256" key="4">
    <source>
        <dbReference type="ARBA" id="ARBA00022475"/>
    </source>
</evidence>
<dbReference type="AlphaFoldDB" id="D7DJK3"/>
<evidence type="ECO:0000256" key="10">
    <source>
        <dbReference type="ARBA" id="ARBA00062515"/>
    </source>
</evidence>
<dbReference type="GO" id="GO:0005886">
    <property type="term" value="C:plasma membrane"/>
    <property type="evidence" value="ECO:0007669"/>
    <property type="project" value="UniProtKB-SubCell"/>
</dbReference>
<dbReference type="GO" id="GO:0046872">
    <property type="term" value="F:metal ion binding"/>
    <property type="evidence" value="ECO:0007669"/>
    <property type="project" value="UniProtKB-KW"/>
</dbReference>
<comment type="similarity">
    <text evidence="2">Belongs to the bacterial solute-binding protein ModA family.</text>
</comment>